<evidence type="ECO:0000256" key="2">
    <source>
        <dbReference type="SAM" id="MobiDB-lite"/>
    </source>
</evidence>
<feature type="compositionally biased region" description="Polar residues" evidence="2">
    <location>
        <begin position="226"/>
        <end position="237"/>
    </location>
</feature>
<dbReference type="Pfam" id="PF25240">
    <property type="entry name" value="PUB2_N"/>
    <property type="match status" value="1"/>
</dbReference>
<sequence>MLKPIILNAIVDSEIISDEVLDKAFEELGLFVEELREQFESCQPLSGKVYFVLQVEALISRIQNSCLDIFQYLKSSDQHLPDELSSTSLEAMALEKLKENAEQAEKTAEVVFIDQLIALVSHMHHRLVLIKQSHTSSPVLIPADFCCPLSLELMTDLLPDPMKSINLNQSHLLLVHESKSAESGLRKDSNSFLHSRNSQSMSPQSWSPSQSSKNLITFSGLHREATSQIHPRSTSEGSLAGVTEDMSNNHTRSDSTSSSLSNLGFPRGDVGDNSETSE</sequence>
<accession>A0A7J8NXQ3</accession>
<feature type="compositionally biased region" description="Low complexity" evidence="2">
    <location>
        <begin position="198"/>
        <end position="212"/>
    </location>
</feature>
<dbReference type="AlphaFoldDB" id="A0A7J8NXQ3"/>
<name>A0A7J8NXQ3_GOSRA</name>
<evidence type="ECO:0000313" key="4">
    <source>
        <dbReference type="EMBL" id="MBA0581795.1"/>
    </source>
</evidence>
<dbReference type="InterPro" id="IPR057314">
    <property type="entry name" value="PUB2-4-like_N"/>
</dbReference>
<feature type="non-terminal residue" evidence="4">
    <location>
        <position position="278"/>
    </location>
</feature>
<feature type="compositionally biased region" description="Low complexity" evidence="2">
    <location>
        <begin position="248"/>
        <end position="263"/>
    </location>
</feature>
<dbReference type="Proteomes" id="UP000593578">
    <property type="component" value="Unassembled WGS sequence"/>
</dbReference>
<gene>
    <name evidence="4" type="ORF">Gorai_023965</name>
</gene>
<feature type="region of interest" description="Disordered" evidence="2">
    <location>
        <begin position="184"/>
        <end position="278"/>
    </location>
</feature>
<evidence type="ECO:0000313" key="5">
    <source>
        <dbReference type="Proteomes" id="UP000593578"/>
    </source>
</evidence>
<reference evidence="4 5" key="1">
    <citation type="journal article" date="2019" name="Genome Biol. Evol.">
        <title>Insights into the evolution of the New World diploid cottons (Gossypium, subgenus Houzingenia) based on genome sequencing.</title>
        <authorList>
            <person name="Grover C.E."/>
            <person name="Arick M.A. 2nd"/>
            <person name="Thrash A."/>
            <person name="Conover J.L."/>
            <person name="Sanders W.S."/>
            <person name="Peterson D.G."/>
            <person name="Frelichowski J.E."/>
            <person name="Scheffler J.A."/>
            <person name="Scheffler B.E."/>
            <person name="Wendel J.F."/>
        </authorList>
    </citation>
    <scope>NUCLEOTIDE SEQUENCE [LARGE SCALE GENOMIC DNA]</scope>
    <source>
        <strain evidence="4">8</strain>
        <tissue evidence="4">Leaf</tissue>
    </source>
</reference>
<comment type="caution">
    <text evidence="4">The sequence shown here is derived from an EMBL/GenBank/DDBJ whole genome shotgun (WGS) entry which is preliminary data.</text>
</comment>
<evidence type="ECO:0000256" key="1">
    <source>
        <dbReference type="SAM" id="Coils"/>
    </source>
</evidence>
<dbReference type="EMBL" id="JABEZZ010000003">
    <property type="protein sequence ID" value="MBA0581795.1"/>
    <property type="molecule type" value="Genomic_DNA"/>
</dbReference>
<feature type="coiled-coil region" evidence="1">
    <location>
        <begin position="84"/>
        <end position="114"/>
    </location>
</feature>
<organism evidence="4 5">
    <name type="scientific">Gossypium raimondii</name>
    <name type="common">Peruvian cotton</name>
    <name type="synonym">Gossypium klotzschianum subsp. raimondii</name>
    <dbReference type="NCBI Taxonomy" id="29730"/>
    <lineage>
        <taxon>Eukaryota</taxon>
        <taxon>Viridiplantae</taxon>
        <taxon>Streptophyta</taxon>
        <taxon>Embryophyta</taxon>
        <taxon>Tracheophyta</taxon>
        <taxon>Spermatophyta</taxon>
        <taxon>Magnoliopsida</taxon>
        <taxon>eudicotyledons</taxon>
        <taxon>Gunneridae</taxon>
        <taxon>Pentapetalae</taxon>
        <taxon>rosids</taxon>
        <taxon>malvids</taxon>
        <taxon>Malvales</taxon>
        <taxon>Malvaceae</taxon>
        <taxon>Malvoideae</taxon>
        <taxon>Gossypium</taxon>
    </lineage>
</organism>
<feature type="domain" description="PUB2-4-like N-terminal" evidence="3">
    <location>
        <begin position="2"/>
        <end position="98"/>
    </location>
</feature>
<keyword evidence="1" id="KW-0175">Coiled coil</keyword>
<protein>
    <recommendedName>
        <fullName evidence="3">PUB2-4-like N-terminal domain-containing protein</fullName>
    </recommendedName>
</protein>
<proteinExistence type="predicted"/>
<evidence type="ECO:0000259" key="3">
    <source>
        <dbReference type="Pfam" id="PF25240"/>
    </source>
</evidence>